<dbReference type="SUPFAM" id="SSF56672">
    <property type="entry name" value="DNA/RNA polymerases"/>
    <property type="match status" value="1"/>
</dbReference>
<evidence type="ECO:0000256" key="1">
    <source>
        <dbReference type="SAM" id="MobiDB-lite"/>
    </source>
</evidence>
<comment type="caution">
    <text evidence="3">The sequence shown here is derived from an EMBL/GenBank/DDBJ whole genome shotgun (WGS) entry which is preliminary data.</text>
</comment>
<dbReference type="Pfam" id="PF00078">
    <property type="entry name" value="RVT_1"/>
    <property type="match status" value="1"/>
</dbReference>
<dbReference type="CDD" id="cd01646">
    <property type="entry name" value="RT_Bac_retron_I"/>
    <property type="match status" value="1"/>
</dbReference>
<evidence type="ECO:0000313" key="4">
    <source>
        <dbReference type="Proteomes" id="UP001600941"/>
    </source>
</evidence>
<keyword evidence="4" id="KW-1185">Reference proteome</keyword>
<evidence type="ECO:0000313" key="3">
    <source>
        <dbReference type="EMBL" id="GAA6500421.1"/>
    </source>
</evidence>
<gene>
    <name evidence="3" type="ORF">K340107D12_32370</name>
</gene>
<protein>
    <recommendedName>
        <fullName evidence="2">Reverse transcriptase domain-containing protein</fullName>
    </recommendedName>
</protein>
<organism evidence="3 4">
    <name type="scientific">Blautia parvula</name>
    <dbReference type="NCBI Taxonomy" id="2877527"/>
    <lineage>
        <taxon>Bacteria</taxon>
        <taxon>Bacillati</taxon>
        <taxon>Bacillota</taxon>
        <taxon>Clostridia</taxon>
        <taxon>Lachnospirales</taxon>
        <taxon>Lachnospiraceae</taxon>
        <taxon>Blautia</taxon>
    </lineage>
</organism>
<feature type="domain" description="Reverse transcriptase" evidence="2">
    <location>
        <begin position="1"/>
        <end position="292"/>
    </location>
</feature>
<sequence>MPKVFEVIRKMITFNNIDQRLYDEKGLEEDFKKTAKGKRKKPQVQRVREDLERHKTILADQLRTNTFTKNQHSKEVINEASCKKTRTVQKPAYLYEQPAHHAIIRALMPALMRGMYDLSCGSIPNRGAHYGKKYIEKWIRKDPANCKYILKFDIHHFFQSVPHRKLKKALKKKIKDKVILKKVFTIIDSCEEGLPIGYYSSQWFGNFYLTPLDHYIKEELHIKHMIRYMDDVVCFGRNKKELHKAKDKIEKFIKEELGLEMKGDWQVFRFDFISKKDKKRHGRPLDFMGFKFYRDRTTIRKSILNRTKRKVNKIKRKGKVTWKDAASILSRMGYIRHTDTYGYYLRNIKPVIKIKVMKQLVSKHARKEKKKWNGSKGKGRRKSGRKI</sequence>
<dbReference type="PANTHER" id="PTHR34047">
    <property type="entry name" value="NUCLEAR INTRON MATURASE 1, MITOCHONDRIAL-RELATED"/>
    <property type="match status" value="1"/>
</dbReference>
<feature type="region of interest" description="Disordered" evidence="1">
    <location>
        <begin position="363"/>
        <end position="387"/>
    </location>
</feature>
<accession>A0ABQ0BV65</accession>
<dbReference type="Proteomes" id="UP001600941">
    <property type="component" value="Unassembled WGS sequence"/>
</dbReference>
<reference evidence="3 4" key="1">
    <citation type="submission" date="2024-04" db="EMBL/GenBank/DDBJ databases">
        <title>Defined microbial consortia suppress multidrug-resistant proinflammatory Enterobacteriaceae via ecological control.</title>
        <authorList>
            <person name="Furuichi M."/>
            <person name="Kawaguchi T."/>
            <person name="Pust M."/>
            <person name="Yasuma K."/>
            <person name="Plichta D."/>
            <person name="Hasegawa N."/>
            <person name="Ohya T."/>
            <person name="Bhattarai S."/>
            <person name="Sasajima S."/>
            <person name="Aoto Y."/>
            <person name="Tuganbaev T."/>
            <person name="Yaginuma M."/>
            <person name="Ueda M."/>
            <person name="Okahashi N."/>
            <person name="Amafuji K."/>
            <person name="Kiridooshi Y."/>
            <person name="Sugita K."/>
            <person name="Strazar M."/>
            <person name="Skelly A."/>
            <person name="Suda W."/>
            <person name="Hattori M."/>
            <person name="Nakamoto N."/>
            <person name="Caballero S."/>
            <person name="Norman J."/>
            <person name="Olle B."/>
            <person name="Tanoue T."/>
            <person name="Arita M."/>
            <person name="Bucci V."/>
            <person name="Atarashi K."/>
            <person name="Xavier R."/>
            <person name="Honda K."/>
        </authorList>
    </citation>
    <scope>NUCLEOTIDE SEQUENCE [LARGE SCALE GENOMIC DNA]</scope>
    <source>
        <strain evidence="4">k34-0107-D12</strain>
    </source>
</reference>
<evidence type="ECO:0000259" key="2">
    <source>
        <dbReference type="PROSITE" id="PS50878"/>
    </source>
</evidence>
<dbReference type="PROSITE" id="PS50878">
    <property type="entry name" value="RT_POL"/>
    <property type="match status" value="1"/>
</dbReference>
<dbReference type="PANTHER" id="PTHR34047:SF8">
    <property type="entry name" value="PROTEIN YKFC"/>
    <property type="match status" value="1"/>
</dbReference>
<dbReference type="InterPro" id="IPR000477">
    <property type="entry name" value="RT_dom"/>
</dbReference>
<proteinExistence type="predicted"/>
<dbReference type="EMBL" id="BAABZQ010000001">
    <property type="protein sequence ID" value="GAA6500421.1"/>
    <property type="molecule type" value="Genomic_DNA"/>
</dbReference>
<dbReference type="InterPro" id="IPR051083">
    <property type="entry name" value="GrpII_Intron_Splice-Mob/Def"/>
</dbReference>
<dbReference type="InterPro" id="IPR043502">
    <property type="entry name" value="DNA/RNA_pol_sf"/>
</dbReference>
<name>A0ABQ0BV65_9FIRM</name>